<protein>
    <recommendedName>
        <fullName evidence="3">BrnT family toxin</fullName>
    </recommendedName>
</protein>
<evidence type="ECO:0000313" key="1">
    <source>
        <dbReference type="EMBL" id="GBQ91294.1"/>
    </source>
</evidence>
<accession>A0ABQ0Q4Q2</accession>
<dbReference type="Gene3D" id="3.10.450.530">
    <property type="entry name" value="Ribonuclease toxin, BrnT, of type II toxin-antitoxin system"/>
    <property type="match status" value="1"/>
</dbReference>
<reference evidence="1" key="1">
    <citation type="submission" date="2013-04" db="EMBL/GenBank/DDBJ databases">
        <title>The genome sequencing project of 58 acetic acid bacteria.</title>
        <authorList>
            <person name="Okamoto-Kainuma A."/>
            <person name="Ishikawa M."/>
            <person name="Umino S."/>
            <person name="Koizumi Y."/>
            <person name="Shiwa Y."/>
            <person name="Yoshikawa H."/>
            <person name="Matsutani M."/>
            <person name="Matsushita K."/>
        </authorList>
    </citation>
    <scope>NUCLEOTIDE SEQUENCE</scope>
    <source>
        <strain evidence="1">NRIC 0535</strain>
    </source>
</reference>
<dbReference type="Proteomes" id="UP001062776">
    <property type="component" value="Unassembled WGS sequence"/>
</dbReference>
<evidence type="ECO:0008006" key="3">
    <source>
        <dbReference type="Google" id="ProtNLM"/>
    </source>
</evidence>
<dbReference type="InterPro" id="IPR038573">
    <property type="entry name" value="BrnT_sf"/>
</dbReference>
<proteinExistence type="predicted"/>
<sequence>MLVVTWDEPKRLSTLRRRGLDFADLSADFFLRSLVVPAKRGRRMAIGPFLDGTIAVVFLALGNEGLSIISMRPASAKERRAYEEAQDAQKCDRDASP</sequence>
<keyword evidence="2" id="KW-1185">Reference proteome</keyword>
<organism evidence="1 2">
    <name type="scientific">Asaia krungthepensis NRIC 0535</name>
    <dbReference type="NCBI Taxonomy" id="1307925"/>
    <lineage>
        <taxon>Bacteria</taxon>
        <taxon>Pseudomonadati</taxon>
        <taxon>Pseudomonadota</taxon>
        <taxon>Alphaproteobacteria</taxon>
        <taxon>Acetobacterales</taxon>
        <taxon>Acetobacteraceae</taxon>
        <taxon>Asaia</taxon>
    </lineage>
</organism>
<gene>
    <name evidence="1" type="ORF">AA0535_2257</name>
</gene>
<dbReference type="Pfam" id="PF04365">
    <property type="entry name" value="BrnT_toxin"/>
    <property type="match status" value="1"/>
</dbReference>
<name>A0ABQ0Q4Q2_9PROT</name>
<comment type="caution">
    <text evidence="1">The sequence shown here is derived from an EMBL/GenBank/DDBJ whole genome shotgun (WGS) entry which is preliminary data.</text>
</comment>
<evidence type="ECO:0000313" key="2">
    <source>
        <dbReference type="Proteomes" id="UP001062776"/>
    </source>
</evidence>
<dbReference type="RefSeq" id="WP_264816412.1">
    <property type="nucleotide sequence ID" value="NZ_BAPV01000042.1"/>
</dbReference>
<dbReference type="EMBL" id="BAPV01000042">
    <property type="protein sequence ID" value="GBQ91294.1"/>
    <property type="molecule type" value="Genomic_DNA"/>
</dbReference>
<dbReference type="InterPro" id="IPR007460">
    <property type="entry name" value="BrnT_toxin"/>
</dbReference>